<dbReference type="InterPro" id="IPR036736">
    <property type="entry name" value="ACP-like_sf"/>
</dbReference>
<keyword evidence="13" id="KW-1185">Reference proteome</keyword>
<dbReference type="Pfam" id="PF00109">
    <property type="entry name" value="ketoacyl-synt"/>
    <property type="match status" value="2"/>
</dbReference>
<keyword evidence="4" id="KW-0808">Transferase</keyword>
<dbReference type="GO" id="GO:0004312">
    <property type="term" value="F:fatty acid synthase activity"/>
    <property type="evidence" value="ECO:0007669"/>
    <property type="project" value="TreeGrafter"/>
</dbReference>
<dbReference type="GO" id="GO:0016491">
    <property type="term" value="F:oxidoreductase activity"/>
    <property type="evidence" value="ECO:0007669"/>
    <property type="project" value="UniProtKB-KW"/>
</dbReference>
<dbReference type="SUPFAM" id="SSF53474">
    <property type="entry name" value="alpha/beta-Hydrolases"/>
    <property type="match status" value="1"/>
</dbReference>
<keyword evidence="5" id="KW-0276">Fatty acid metabolism</keyword>
<keyword evidence="6" id="KW-0521">NADP</keyword>
<dbReference type="Gene3D" id="3.40.47.10">
    <property type="match status" value="2"/>
</dbReference>
<protein>
    <recommendedName>
        <fullName evidence="1">oleoyl-[acyl-carrier-protein] hydrolase</fullName>
        <ecNumber evidence="1">3.1.2.14</ecNumber>
    </recommendedName>
</protein>
<dbReference type="SMART" id="SM00825">
    <property type="entry name" value="PKS_KS"/>
    <property type="match status" value="1"/>
</dbReference>
<evidence type="ECO:0000256" key="8">
    <source>
        <dbReference type="ARBA" id="ARBA00023098"/>
    </source>
</evidence>
<dbReference type="InterPro" id="IPR018201">
    <property type="entry name" value="Ketoacyl_synth_AS"/>
</dbReference>
<dbReference type="GO" id="GO:0006633">
    <property type="term" value="P:fatty acid biosynthetic process"/>
    <property type="evidence" value="ECO:0007669"/>
    <property type="project" value="UniProtKB-KW"/>
</dbReference>
<dbReference type="GO" id="GO:0004315">
    <property type="term" value="F:3-oxoacyl-[acyl-carrier-protein] synthase activity"/>
    <property type="evidence" value="ECO:0007669"/>
    <property type="project" value="InterPro"/>
</dbReference>
<dbReference type="InterPro" id="IPR014030">
    <property type="entry name" value="Ketoacyl_synth_N"/>
</dbReference>
<dbReference type="InterPro" id="IPR020841">
    <property type="entry name" value="PKS_Beta-ketoAc_synthase_dom"/>
</dbReference>
<comment type="caution">
    <text evidence="12">The sequence shown here is derived from an EMBL/GenBank/DDBJ whole genome shotgun (WGS) entry which is preliminary data.</text>
</comment>
<name>A0A8X6YMQ0_9ARAC</name>
<dbReference type="PROSITE" id="PS52004">
    <property type="entry name" value="KS3_2"/>
    <property type="match status" value="1"/>
</dbReference>
<evidence type="ECO:0000256" key="5">
    <source>
        <dbReference type="ARBA" id="ARBA00022832"/>
    </source>
</evidence>
<evidence type="ECO:0000256" key="1">
    <source>
        <dbReference type="ARBA" id="ARBA00012480"/>
    </source>
</evidence>
<evidence type="ECO:0000256" key="3">
    <source>
        <dbReference type="ARBA" id="ARBA00022516"/>
    </source>
</evidence>
<evidence type="ECO:0000256" key="4">
    <source>
        <dbReference type="ARBA" id="ARBA00022679"/>
    </source>
</evidence>
<accession>A0A8X6YMQ0</accession>
<dbReference type="Gene3D" id="1.10.1200.10">
    <property type="entry name" value="ACP-like"/>
    <property type="match status" value="1"/>
</dbReference>
<keyword evidence="10" id="KW-0511">Multifunctional enzyme</keyword>
<keyword evidence="7" id="KW-0560">Oxidoreductase</keyword>
<dbReference type="InterPro" id="IPR050091">
    <property type="entry name" value="PKS_NRPS_Biosynth_Enz"/>
</dbReference>
<dbReference type="SUPFAM" id="SSF47336">
    <property type="entry name" value="ACP-like"/>
    <property type="match status" value="1"/>
</dbReference>
<dbReference type="PROSITE" id="PS00606">
    <property type="entry name" value="KS3_1"/>
    <property type="match status" value="1"/>
</dbReference>
<evidence type="ECO:0000313" key="13">
    <source>
        <dbReference type="Proteomes" id="UP000886998"/>
    </source>
</evidence>
<dbReference type="GO" id="GO:0016297">
    <property type="term" value="F:fatty acyl-[ACP] hydrolase activity"/>
    <property type="evidence" value="ECO:0007669"/>
    <property type="project" value="UniProtKB-EC"/>
</dbReference>
<dbReference type="PANTHER" id="PTHR43775">
    <property type="entry name" value="FATTY ACID SYNTHASE"/>
    <property type="match status" value="1"/>
</dbReference>
<keyword evidence="8" id="KW-0443">Lipid metabolism</keyword>
<dbReference type="AlphaFoldDB" id="A0A8X6YMQ0"/>
<feature type="domain" description="Ketosynthase family 3 (KS3)" evidence="11">
    <location>
        <begin position="2"/>
        <end position="454"/>
    </location>
</feature>
<evidence type="ECO:0000313" key="12">
    <source>
        <dbReference type="EMBL" id="GFY73232.1"/>
    </source>
</evidence>
<keyword evidence="3" id="KW-0444">Lipid biosynthesis</keyword>
<dbReference type="EMBL" id="BMAV01019936">
    <property type="protein sequence ID" value="GFY73232.1"/>
    <property type="molecule type" value="Genomic_DNA"/>
</dbReference>
<dbReference type="EC" id="3.1.2.14" evidence="1"/>
<keyword evidence="2" id="KW-0596">Phosphopantetheine</keyword>
<dbReference type="Pfam" id="PF00975">
    <property type="entry name" value="Thioesterase"/>
    <property type="match status" value="1"/>
</dbReference>
<dbReference type="InterPro" id="IPR029058">
    <property type="entry name" value="AB_hydrolase_fold"/>
</dbReference>
<evidence type="ECO:0000256" key="10">
    <source>
        <dbReference type="ARBA" id="ARBA00023268"/>
    </source>
</evidence>
<gene>
    <name evidence="12" type="primary">FASN</name>
    <name evidence="12" type="ORF">TNIN_34731</name>
</gene>
<evidence type="ECO:0000256" key="2">
    <source>
        <dbReference type="ARBA" id="ARBA00022450"/>
    </source>
</evidence>
<organism evidence="12 13">
    <name type="scientific">Trichonephila inaurata madagascariensis</name>
    <dbReference type="NCBI Taxonomy" id="2747483"/>
    <lineage>
        <taxon>Eukaryota</taxon>
        <taxon>Metazoa</taxon>
        <taxon>Ecdysozoa</taxon>
        <taxon>Arthropoda</taxon>
        <taxon>Chelicerata</taxon>
        <taxon>Arachnida</taxon>
        <taxon>Araneae</taxon>
        <taxon>Araneomorphae</taxon>
        <taxon>Entelegynae</taxon>
        <taxon>Araneoidea</taxon>
        <taxon>Nephilidae</taxon>
        <taxon>Trichonephila</taxon>
        <taxon>Trichonephila inaurata</taxon>
    </lineage>
</organism>
<reference evidence="12" key="1">
    <citation type="submission" date="2020-08" db="EMBL/GenBank/DDBJ databases">
        <title>Multicomponent nature underlies the extraordinary mechanical properties of spider dragline silk.</title>
        <authorList>
            <person name="Kono N."/>
            <person name="Nakamura H."/>
            <person name="Mori M."/>
            <person name="Yoshida Y."/>
            <person name="Ohtoshi R."/>
            <person name="Malay A.D."/>
            <person name="Moran D.A.P."/>
            <person name="Tomita M."/>
            <person name="Numata K."/>
            <person name="Arakawa K."/>
        </authorList>
    </citation>
    <scope>NUCLEOTIDE SEQUENCE</scope>
</reference>
<keyword evidence="9" id="KW-0275">Fatty acid biosynthesis</keyword>
<evidence type="ECO:0000256" key="9">
    <source>
        <dbReference type="ARBA" id="ARBA00023160"/>
    </source>
</evidence>
<dbReference type="Gene3D" id="3.40.50.720">
    <property type="entry name" value="NAD(P)-binding Rossmann-like Domain"/>
    <property type="match status" value="1"/>
</dbReference>
<dbReference type="InterPro" id="IPR016039">
    <property type="entry name" value="Thiolase-like"/>
</dbReference>
<dbReference type="PANTHER" id="PTHR43775:SF7">
    <property type="entry name" value="FATTY ACID SYNTHASE"/>
    <property type="match status" value="1"/>
</dbReference>
<evidence type="ECO:0000256" key="7">
    <source>
        <dbReference type="ARBA" id="ARBA00023002"/>
    </source>
</evidence>
<proteinExistence type="predicted"/>
<dbReference type="InterPro" id="IPR001031">
    <property type="entry name" value="Thioesterase"/>
</dbReference>
<dbReference type="Gene3D" id="3.40.50.1820">
    <property type="entry name" value="alpha/beta hydrolase"/>
    <property type="match status" value="1"/>
</dbReference>
<dbReference type="Proteomes" id="UP000886998">
    <property type="component" value="Unassembled WGS sequence"/>
</dbReference>
<evidence type="ECO:0000259" key="11">
    <source>
        <dbReference type="PROSITE" id="PS52004"/>
    </source>
</evidence>
<sequence>MQKEIVITGISGRFPESDDVAEFSRNLYQKKDLVTESSKRFELGLYGLPKRLGQLKDISRFDNEFFDVSQKQAHLMDPQGRILFETTYEAIVDAGKYETCTGACICLELFNYIEIDCLNIIGKTFSLRLCHKANSELPSEKGGCNPDDLRDRNIGVFIGNSYLESQEFHLYDIESINDCTLFGNGNNQLPNRISHIFDFKGPSVVLDTACSSGMMALYFAVQSILRGEVEVAVVGGVNICLRPGTSINFHKLGALSNESKCKTFDAEAKGYARSEVIAAIFLQKSDAARKKYASIIHIKPNIDGYKEKGLAIQWGPVGDVGVLQDTVGSDVVIGGTISQSIRSRLSVLDKFLQQKHPVVLSCVPYLQTETSSTKISKPSILSAVGKIFGITDISSTNPELSLLEPGMDSLLEVELRHLLERDYDLMIGISEMRKLTVKDLRKLEGSEADNIETSHNSEATEDIPNINVLNIEEVPLLFNTQDKSQLIPKDTIVRLNTVKSGIPLFMIHPIEGTVGMLCSLAQLISVPVFGIQYTAEAPEDSIEQVAAWYWMHIQKINVGNRICLAGYSFGSALVFEMALQAENQPHQYPEVQNIFFLDGSPALLRVYSQKYNSSGVKREIDILFSFVMVLGVELNTLKFKEELMSLSSRTERIKCTAHKLKAFYRNMTAENLQTAFDLFHKKLEMIIKYSPKRKLQKDVILIKAEHSISVTCNISETFDLEKDCDGNITVYTVRGSHKNFIEGEDAKDLALILSDTNSSEMFPDMYLSTM</sequence>
<evidence type="ECO:0000256" key="6">
    <source>
        <dbReference type="ARBA" id="ARBA00022857"/>
    </source>
</evidence>
<dbReference type="OrthoDB" id="6433541at2759"/>
<dbReference type="CDD" id="cd00833">
    <property type="entry name" value="PKS"/>
    <property type="match status" value="1"/>
</dbReference>
<dbReference type="SUPFAM" id="SSF53901">
    <property type="entry name" value="Thiolase-like"/>
    <property type="match status" value="2"/>
</dbReference>